<comment type="similarity">
    <text evidence="3">Belongs to the methyl-accepting chemotaxis (MCP) protein family.</text>
</comment>
<dbReference type="Gene3D" id="1.10.287.950">
    <property type="entry name" value="Methyl-accepting chemotaxis protein"/>
    <property type="match status" value="1"/>
</dbReference>
<feature type="domain" description="Methyl-accepting transducer" evidence="6">
    <location>
        <begin position="243"/>
        <end position="479"/>
    </location>
</feature>
<feature type="transmembrane region" description="Helical" evidence="5">
    <location>
        <begin position="145"/>
        <end position="164"/>
    </location>
</feature>
<dbReference type="SMART" id="SM00283">
    <property type="entry name" value="MA"/>
    <property type="match status" value="1"/>
</dbReference>
<name>A0A3E0U6G9_9GAMM</name>
<evidence type="ECO:0000256" key="3">
    <source>
        <dbReference type="ARBA" id="ARBA00029447"/>
    </source>
</evidence>
<dbReference type="PROSITE" id="PS50111">
    <property type="entry name" value="CHEMOTAXIS_TRANSDUC_2"/>
    <property type="match status" value="1"/>
</dbReference>
<keyword evidence="5" id="KW-0472">Membrane</keyword>
<gene>
    <name evidence="7" type="ORF">DXX94_01145</name>
</gene>
<evidence type="ECO:0000256" key="2">
    <source>
        <dbReference type="ARBA" id="ARBA00023224"/>
    </source>
</evidence>
<organism evidence="7 8">
    <name type="scientific">Thalassotalea euphylliae</name>
    <dbReference type="NCBI Taxonomy" id="1655234"/>
    <lineage>
        <taxon>Bacteria</taxon>
        <taxon>Pseudomonadati</taxon>
        <taxon>Pseudomonadota</taxon>
        <taxon>Gammaproteobacteria</taxon>
        <taxon>Alteromonadales</taxon>
        <taxon>Colwelliaceae</taxon>
        <taxon>Thalassotalea</taxon>
    </lineage>
</organism>
<dbReference type="GO" id="GO:0007165">
    <property type="term" value="P:signal transduction"/>
    <property type="evidence" value="ECO:0007669"/>
    <property type="project" value="UniProtKB-KW"/>
</dbReference>
<dbReference type="Proteomes" id="UP000256899">
    <property type="component" value="Unassembled WGS sequence"/>
</dbReference>
<protein>
    <submittedName>
        <fullName evidence="7">PAS domain S-box protein</fullName>
    </submittedName>
</protein>
<dbReference type="SUPFAM" id="SSF58104">
    <property type="entry name" value="Methyl-accepting chemotaxis protein (MCP) signaling domain"/>
    <property type="match status" value="1"/>
</dbReference>
<dbReference type="RefSeq" id="WP_116018209.1">
    <property type="nucleotide sequence ID" value="NZ_QUOT01000001.1"/>
</dbReference>
<dbReference type="GO" id="GO:0004888">
    <property type="term" value="F:transmembrane signaling receptor activity"/>
    <property type="evidence" value="ECO:0007669"/>
    <property type="project" value="InterPro"/>
</dbReference>
<keyword evidence="2 4" id="KW-0807">Transducer</keyword>
<dbReference type="InterPro" id="IPR004089">
    <property type="entry name" value="MCPsignal_dom"/>
</dbReference>
<keyword evidence="5" id="KW-1133">Transmembrane helix</keyword>
<comment type="subcellular location">
    <subcellularLocation>
        <location evidence="1">Membrane</location>
    </subcellularLocation>
</comment>
<dbReference type="SUPFAM" id="SSF55785">
    <property type="entry name" value="PYP-like sensor domain (PAS domain)"/>
    <property type="match status" value="1"/>
</dbReference>
<evidence type="ECO:0000256" key="4">
    <source>
        <dbReference type="PROSITE-ProRule" id="PRU00284"/>
    </source>
</evidence>
<dbReference type="InterPro" id="IPR004090">
    <property type="entry name" value="Chemotax_Me-accpt_rcpt"/>
</dbReference>
<evidence type="ECO:0000313" key="7">
    <source>
        <dbReference type="EMBL" id="REL32558.1"/>
    </source>
</evidence>
<proteinExistence type="inferred from homology"/>
<comment type="caution">
    <text evidence="7">The sequence shown here is derived from an EMBL/GenBank/DDBJ whole genome shotgun (WGS) entry which is preliminary data.</text>
</comment>
<dbReference type="Gene3D" id="3.30.450.20">
    <property type="entry name" value="PAS domain"/>
    <property type="match status" value="1"/>
</dbReference>
<dbReference type="CDD" id="cd11386">
    <property type="entry name" value="MCP_signal"/>
    <property type="match status" value="1"/>
</dbReference>
<dbReference type="Pfam" id="PF00015">
    <property type="entry name" value="MCPsignal"/>
    <property type="match status" value="1"/>
</dbReference>
<evidence type="ECO:0000259" key="6">
    <source>
        <dbReference type="PROSITE" id="PS50111"/>
    </source>
</evidence>
<feature type="transmembrane region" description="Helical" evidence="5">
    <location>
        <begin position="170"/>
        <end position="190"/>
    </location>
</feature>
<dbReference type="InterPro" id="IPR000014">
    <property type="entry name" value="PAS"/>
</dbReference>
<evidence type="ECO:0000256" key="5">
    <source>
        <dbReference type="SAM" id="Phobius"/>
    </source>
</evidence>
<dbReference type="InterPro" id="IPR013655">
    <property type="entry name" value="PAS_fold_3"/>
</dbReference>
<dbReference type="EMBL" id="QUOT01000001">
    <property type="protein sequence ID" value="REL32558.1"/>
    <property type="molecule type" value="Genomic_DNA"/>
</dbReference>
<dbReference type="CDD" id="cd00130">
    <property type="entry name" value="PAS"/>
    <property type="match status" value="1"/>
</dbReference>
<reference evidence="8" key="1">
    <citation type="submission" date="2018-08" db="EMBL/GenBank/DDBJ databases">
        <title>Thalassotalea euphylliae genome.</title>
        <authorList>
            <person name="Summers S."/>
            <person name="Rice S.A."/>
            <person name="Freckelton M.L."/>
            <person name="Nedved B.T."/>
            <person name="Hadfield M.G."/>
        </authorList>
    </citation>
    <scope>NUCLEOTIDE SEQUENCE [LARGE SCALE GENOMIC DNA]</scope>
    <source>
        <strain evidence="8">H3</strain>
    </source>
</reference>
<dbReference type="GO" id="GO:0016020">
    <property type="term" value="C:membrane"/>
    <property type="evidence" value="ECO:0007669"/>
    <property type="project" value="UniProtKB-SubCell"/>
</dbReference>
<keyword evidence="8" id="KW-1185">Reference proteome</keyword>
<dbReference type="PRINTS" id="PR00260">
    <property type="entry name" value="CHEMTRNSDUCR"/>
</dbReference>
<dbReference type="AlphaFoldDB" id="A0A3E0U6G9"/>
<dbReference type="FunFam" id="1.10.287.950:FF:000001">
    <property type="entry name" value="Methyl-accepting chemotaxis sensory transducer"/>
    <property type="match status" value="1"/>
</dbReference>
<dbReference type="PANTHER" id="PTHR32089">
    <property type="entry name" value="METHYL-ACCEPTING CHEMOTAXIS PROTEIN MCPB"/>
    <property type="match status" value="1"/>
</dbReference>
<sequence>MSREVKLAHDDVLISVTDTASHITYANQKFCDIAGFTEDELANQPHNIVRHSEMPKAAFANMWQYIENGESWMGPVKNHCKNGDYYWVNAFVTPIKDQQGNIVEYQSVRTQPDPEVVERASKTYQQLNQDKLPAKLKFCTDATSWVQWLLPLILLYLLTLPFFFPHITTALLPLMLVVAATVGVFSYWRIKYRAMVKATKEVYDNPLMNYLYAGTTDDIGSVILALKMRKAELNAVVGRVCDVSTQVTETANDCHQLGQQASTACSEQNRETSQVSQAIKELSDTINDISTTVKQGAQASEQGMQLSQLSQSTVTDMLGAIDALSQHLSCVGGTIERLITGTHSIETVLTEISGIADQTNLLALNAAIEAARAGEQGRGFSVVAEEVRALAIRTQSSTEEINSLLSQIKTESAGAIKEMNEGGELSATCVELATATKQALTDINNEVHRLSTHSVDISVNVEQQAVVAEQISHNLQSISTMSSDTDEHSKSACQLNLSLLHRISDQQRLVGQFLN</sequence>
<dbReference type="GO" id="GO:0006935">
    <property type="term" value="P:chemotaxis"/>
    <property type="evidence" value="ECO:0007669"/>
    <property type="project" value="InterPro"/>
</dbReference>
<accession>A0A3E0U6G9</accession>
<keyword evidence="5" id="KW-0812">Transmembrane</keyword>
<dbReference type="Pfam" id="PF08447">
    <property type="entry name" value="PAS_3"/>
    <property type="match status" value="1"/>
</dbReference>
<dbReference type="PANTHER" id="PTHR32089:SF112">
    <property type="entry name" value="LYSOZYME-LIKE PROTEIN-RELATED"/>
    <property type="match status" value="1"/>
</dbReference>
<dbReference type="InterPro" id="IPR035965">
    <property type="entry name" value="PAS-like_dom_sf"/>
</dbReference>
<dbReference type="NCBIfam" id="TIGR00229">
    <property type="entry name" value="sensory_box"/>
    <property type="match status" value="1"/>
</dbReference>
<evidence type="ECO:0000313" key="8">
    <source>
        <dbReference type="Proteomes" id="UP000256899"/>
    </source>
</evidence>
<evidence type="ECO:0000256" key="1">
    <source>
        <dbReference type="ARBA" id="ARBA00004370"/>
    </source>
</evidence>